<reference evidence="10" key="1">
    <citation type="journal article" date="2019" name="Int. J. Syst. Evol. Microbiol.">
        <title>The Global Catalogue of Microorganisms (GCM) 10K type strain sequencing project: providing services to taxonomists for standard genome sequencing and annotation.</title>
        <authorList>
            <consortium name="The Broad Institute Genomics Platform"/>
            <consortium name="The Broad Institute Genome Sequencing Center for Infectious Disease"/>
            <person name="Wu L."/>
            <person name="Ma J."/>
        </authorList>
    </citation>
    <scope>NUCLEOTIDE SEQUENCE [LARGE SCALE GENOMIC DNA]</scope>
    <source>
        <strain evidence="10">CCUG 57113</strain>
    </source>
</reference>
<evidence type="ECO:0000313" key="10">
    <source>
        <dbReference type="Proteomes" id="UP001596105"/>
    </source>
</evidence>
<evidence type="ECO:0000256" key="7">
    <source>
        <dbReference type="SAM" id="Phobius"/>
    </source>
</evidence>
<feature type="transmembrane region" description="Helical" evidence="7">
    <location>
        <begin position="256"/>
        <end position="273"/>
    </location>
</feature>
<comment type="subcellular location">
    <subcellularLocation>
        <location evidence="1">Cell membrane</location>
        <topology evidence="1">Multi-pass membrane protein</topology>
    </subcellularLocation>
</comment>
<dbReference type="InterPro" id="IPR037185">
    <property type="entry name" value="EmrE-like"/>
</dbReference>
<keyword evidence="6 7" id="KW-0472">Membrane</keyword>
<feature type="transmembrane region" description="Helical" evidence="7">
    <location>
        <begin position="125"/>
        <end position="143"/>
    </location>
</feature>
<dbReference type="Proteomes" id="UP001596105">
    <property type="component" value="Unassembled WGS sequence"/>
</dbReference>
<feature type="transmembrane region" description="Helical" evidence="7">
    <location>
        <begin position="149"/>
        <end position="173"/>
    </location>
</feature>
<dbReference type="PANTHER" id="PTHR32322:SF18">
    <property type="entry name" value="S-ADENOSYLMETHIONINE_S-ADENOSYLHOMOCYSTEINE TRANSPORTER"/>
    <property type="match status" value="1"/>
</dbReference>
<dbReference type="InterPro" id="IPR000620">
    <property type="entry name" value="EamA_dom"/>
</dbReference>
<dbReference type="Gene3D" id="1.10.3730.20">
    <property type="match status" value="1"/>
</dbReference>
<dbReference type="Pfam" id="PF00892">
    <property type="entry name" value="EamA"/>
    <property type="match status" value="2"/>
</dbReference>
<dbReference type="SUPFAM" id="SSF103481">
    <property type="entry name" value="Multidrug resistance efflux transporter EmrE"/>
    <property type="match status" value="2"/>
</dbReference>
<feature type="transmembrane region" description="Helical" evidence="7">
    <location>
        <begin position="223"/>
        <end position="244"/>
    </location>
</feature>
<keyword evidence="5 7" id="KW-1133">Transmembrane helix</keyword>
<comment type="caution">
    <text evidence="9">The sequence shown here is derived from an EMBL/GenBank/DDBJ whole genome shotgun (WGS) entry which is preliminary data.</text>
</comment>
<comment type="similarity">
    <text evidence="2">Belongs to the EamA transporter family.</text>
</comment>
<accession>A0ABW0LWL6</accession>
<evidence type="ECO:0000256" key="3">
    <source>
        <dbReference type="ARBA" id="ARBA00022475"/>
    </source>
</evidence>
<evidence type="ECO:0000259" key="8">
    <source>
        <dbReference type="Pfam" id="PF00892"/>
    </source>
</evidence>
<feature type="transmembrane region" description="Helical" evidence="7">
    <location>
        <begin position="185"/>
        <end position="203"/>
    </location>
</feature>
<feature type="domain" description="EamA" evidence="8">
    <location>
        <begin position="154"/>
        <end position="294"/>
    </location>
</feature>
<keyword evidence="3" id="KW-1003">Cell membrane</keyword>
<evidence type="ECO:0000256" key="1">
    <source>
        <dbReference type="ARBA" id="ARBA00004651"/>
    </source>
</evidence>
<organism evidence="9 10">
    <name type="scientific">Cohnella suwonensis</name>
    <dbReference type="NCBI Taxonomy" id="696072"/>
    <lineage>
        <taxon>Bacteria</taxon>
        <taxon>Bacillati</taxon>
        <taxon>Bacillota</taxon>
        <taxon>Bacilli</taxon>
        <taxon>Bacillales</taxon>
        <taxon>Paenibacillaceae</taxon>
        <taxon>Cohnella</taxon>
    </lineage>
</organism>
<keyword evidence="10" id="KW-1185">Reference proteome</keyword>
<proteinExistence type="inferred from homology"/>
<evidence type="ECO:0000256" key="5">
    <source>
        <dbReference type="ARBA" id="ARBA00022989"/>
    </source>
</evidence>
<feature type="transmembrane region" description="Helical" evidence="7">
    <location>
        <begin position="72"/>
        <end position="89"/>
    </location>
</feature>
<feature type="transmembrane region" description="Helical" evidence="7">
    <location>
        <begin position="40"/>
        <end position="60"/>
    </location>
</feature>
<evidence type="ECO:0000256" key="4">
    <source>
        <dbReference type="ARBA" id="ARBA00022692"/>
    </source>
</evidence>
<evidence type="ECO:0000313" key="9">
    <source>
        <dbReference type="EMBL" id="MFC5468983.1"/>
    </source>
</evidence>
<protein>
    <submittedName>
        <fullName evidence="9">DMT family transporter</fullName>
    </submittedName>
</protein>
<evidence type="ECO:0000256" key="2">
    <source>
        <dbReference type="ARBA" id="ARBA00007362"/>
    </source>
</evidence>
<dbReference type="EMBL" id="JBHSMH010000022">
    <property type="protein sequence ID" value="MFC5468983.1"/>
    <property type="molecule type" value="Genomic_DNA"/>
</dbReference>
<feature type="transmembrane region" description="Helical" evidence="7">
    <location>
        <begin position="279"/>
        <end position="298"/>
    </location>
</feature>
<evidence type="ECO:0000256" key="6">
    <source>
        <dbReference type="ARBA" id="ARBA00023136"/>
    </source>
</evidence>
<name>A0ABW0LWL6_9BACL</name>
<sequence>MRKPSLKLAYFLAVMNATIIGFSFLMTKVAIDRAHPLDTLAFRFALSFAAMSVPAAFGWVKLNYRGKPVGRLLLLSALYPLGFFTLQAYGLRYATSAEGGILYAFTPAMTTILASLILKERTSSLQKLSIFLSAFGVVFIFAMKDGGVAWSNMTGIALLLLTCIAFAGYGVFARSLSKQFNPAEVTYLILGVGFVSFLAASLVRHATSGTLERFAAPLADPSFLLSILFLGVLATLSSALTANYLLSKMEASKASVFNNLATVVSVAAGAMFLGEKVTAYHVIGSALIIAGVIGTHRLGTKPSGSASLPIRHDRRNLSG</sequence>
<dbReference type="InterPro" id="IPR050638">
    <property type="entry name" value="AA-Vitamin_Transporters"/>
</dbReference>
<gene>
    <name evidence="9" type="ORF">ACFPPD_09635</name>
</gene>
<dbReference type="PANTHER" id="PTHR32322">
    <property type="entry name" value="INNER MEMBRANE TRANSPORTER"/>
    <property type="match status" value="1"/>
</dbReference>
<feature type="domain" description="EamA" evidence="8">
    <location>
        <begin position="8"/>
        <end position="141"/>
    </location>
</feature>
<keyword evidence="4 7" id="KW-0812">Transmembrane</keyword>
<dbReference type="RefSeq" id="WP_209748936.1">
    <property type="nucleotide sequence ID" value="NZ_JBHSMH010000022.1"/>
</dbReference>
<feature type="transmembrane region" description="Helical" evidence="7">
    <location>
        <begin position="7"/>
        <end position="25"/>
    </location>
</feature>
<feature type="transmembrane region" description="Helical" evidence="7">
    <location>
        <begin position="101"/>
        <end position="118"/>
    </location>
</feature>